<comment type="caution">
    <text evidence="1">The sequence shown here is derived from an EMBL/GenBank/DDBJ whole genome shotgun (WGS) entry which is preliminary data.</text>
</comment>
<gene>
    <name evidence="1" type="ORF">CCUS01_02938</name>
</gene>
<protein>
    <submittedName>
        <fullName evidence="1">Uncharacterized protein</fullName>
    </submittedName>
</protein>
<organism evidence="1 2">
    <name type="scientific">Colletotrichum cuscutae</name>
    <dbReference type="NCBI Taxonomy" id="1209917"/>
    <lineage>
        <taxon>Eukaryota</taxon>
        <taxon>Fungi</taxon>
        <taxon>Dikarya</taxon>
        <taxon>Ascomycota</taxon>
        <taxon>Pezizomycotina</taxon>
        <taxon>Sordariomycetes</taxon>
        <taxon>Hypocreomycetidae</taxon>
        <taxon>Glomerellales</taxon>
        <taxon>Glomerellaceae</taxon>
        <taxon>Colletotrichum</taxon>
        <taxon>Colletotrichum acutatum species complex</taxon>
    </lineage>
</organism>
<name>A0AAJ0DML9_9PEZI</name>
<keyword evidence="2" id="KW-1185">Reference proteome</keyword>
<reference evidence="1" key="1">
    <citation type="submission" date="2016-11" db="EMBL/GenBank/DDBJ databases">
        <title>The genome sequence of Colletotrichum cuscutae.</title>
        <authorList>
            <person name="Baroncelli R."/>
        </authorList>
    </citation>
    <scope>NUCLEOTIDE SEQUENCE</scope>
    <source>
        <strain evidence="1">IMI 304802</strain>
    </source>
</reference>
<proteinExistence type="predicted"/>
<evidence type="ECO:0000313" key="2">
    <source>
        <dbReference type="Proteomes" id="UP001239213"/>
    </source>
</evidence>
<dbReference type="EMBL" id="MPDP01000024">
    <property type="protein sequence ID" value="KAK1493637.1"/>
    <property type="molecule type" value="Genomic_DNA"/>
</dbReference>
<dbReference type="AlphaFoldDB" id="A0AAJ0DML9"/>
<sequence>MEPSSAVTSDHGTANAIWADITGGNVPPAHRPQIARLLKYHTNGLSASGYSLRKEQVWTAIQTLKSDPLATKESILSAANNQYSEAILECAVRLTFMTACQTEGTALGSYHTQEWKTNETLVAFLGRVYPQVYAGGTPDKAIDTRNLSAHILHKNAGIVVKATETLSDHLSLVQGEGFKTLLVFHHRAFLKHSFDVLQSDRKDLSHSTPEAISR</sequence>
<dbReference type="Proteomes" id="UP001239213">
    <property type="component" value="Unassembled WGS sequence"/>
</dbReference>
<accession>A0AAJ0DML9</accession>
<evidence type="ECO:0000313" key="1">
    <source>
        <dbReference type="EMBL" id="KAK1493637.1"/>
    </source>
</evidence>